<evidence type="ECO:0000313" key="2">
    <source>
        <dbReference type="EMBL" id="KAK3585817.1"/>
    </source>
</evidence>
<gene>
    <name evidence="2" type="ORF">CHS0354_038335</name>
</gene>
<accession>A0AAE0S5J9</accession>
<evidence type="ECO:0000313" key="3">
    <source>
        <dbReference type="Proteomes" id="UP001195483"/>
    </source>
</evidence>
<dbReference type="InterPro" id="IPR011042">
    <property type="entry name" value="6-blade_b-propeller_TolB-like"/>
</dbReference>
<protein>
    <submittedName>
        <fullName evidence="2">Uncharacterized protein</fullName>
    </submittedName>
</protein>
<keyword evidence="3" id="KW-1185">Reference proteome</keyword>
<organism evidence="2 3">
    <name type="scientific">Potamilus streckersoni</name>
    <dbReference type="NCBI Taxonomy" id="2493646"/>
    <lineage>
        <taxon>Eukaryota</taxon>
        <taxon>Metazoa</taxon>
        <taxon>Spiralia</taxon>
        <taxon>Lophotrochozoa</taxon>
        <taxon>Mollusca</taxon>
        <taxon>Bivalvia</taxon>
        <taxon>Autobranchia</taxon>
        <taxon>Heteroconchia</taxon>
        <taxon>Palaeoheterodonta</taxon>
        <taxon>Unionida</taxon>
        <taxon>Unionoidea</taxon>
        <taxon>Unionidae</taxon>
        <taxon>Ambleminae</taxon>
        <taxon>Lampsilini</taxon>
        <taxon>Potamilus</taxon>
    </lineage>
</organism>
<proteinExistence type="predicted"/>
<reference evidence="2" key="1">
    <citation type="journal article" date="2021" name="Genome Biol. Evol.">
        <title>A High-Quality Reference Genome for a Parasitic Bivalve with Doubly Uniparental Inheritance (Bivalvia: Unionida).</title>
        <authorList>
            <person name="Smith C.H."/>
        </authorList>
    </citation>
    <scope>NUCLEOTIDE SEQUENCE</scope>
    <source>
        <strain evidence="2">CHS0354</strain>
    </source>
</reference>
<dbReference type="InterPro" id="IPR050952">
    <property type="entry name" value="TRIM-NHL_E3_ligases"/>
</dbReference>
<dbReference type="Pfam" id="PF06739">
    <property type="entry name" value="SBBP"/>
    <property type="match status" value="1"/>
</dbReference>
<dbReference type="SUPFAM" id="SSF101898">
    <property type="entry name" value="NHL repeat"/>
    <property type="match status" value="1"/>
</dbReference>
<reference evidence="2" key="2">
    <citation type="journal article" date="2021" name="Genome Biol. Evol.">
        <title>Developing a high-quality reference genome for a parasitic bivalve with doubly uniparental inheritance (Bivalvia: Unionida).</title>
        <authorList>
            <person name="Smith C.H."/>
        </authorList>
    </citation>
    <scope>NUCLEOTIDE SEQUENCE</scope>
    <source>
        <strain evidence="2">CHS0354</strain>
        <tissue evidence="2">Mantle</tissue>
    </source>
</reference>
<comment type="caution">
    <text evidence="2">The sequence shown here is derived from an EMBL/GenBank/DDBJ whole genome shotgun (WGS) entry which is preliminary data.</text>
</comment>
<dbReference type="Gene3D" id="2.120.10.30">
    <property type="entry name" value="TolB, C-terminal domain"/>
    <property type="match status" value="1"/>
</dbReference>
<dbReference type="InterPro" id="IPR010620">
    <property type="entry name" value="SBBP_repeat"/>
</dbReference>
<reference evidence="2" key="3">
    <citation type="submission" date="2023-05" db="EMBL/GenBank/DDBJ databases">
        <authorList>
            <person name="Smith C.H."/>
        </authorList>
    </citation>
    <scope>NUCLEOTIDE SEQUENCE</scope>
    <source>
        <strain evidence="2">CHS0354</strain>
        <tissue evidence="2">Mantle</tissue>
    </source>
</reference>
<dbReference type="GO" id="GO:0061630">
    <property type="term" value="F:ubiquitin protein ligase activity"/>
    <property type="evidence" value="ECO:0007669"/>
    <property type="project" value="TreeGrafter"/>
</dbReference>
<dbReference type="GO" id="GO:0000209">
    <property type="term" value="P:protein polyubiquitination"/>
    <property type="evidence" value="ECO:0007669"/>
    <property type="project" value="TreeGrafter"/>
</dbReference>
<sequence length="440" mass="50354">MANTMKQRDDFDDILANLREMKEKFENLKKDRKMTLESIEWQKENIKKIINDWKEKIIKNLEKIESDLLKQLNNIYEEEANVISDRHEEYEELVNVIDTNERIIEESSKSVSDAIVFTSFVKATADLEGYSDTFNKAIKTAYDIELTFEEDSRLENLMKELRVSVQVNRISPGQAIDDVLKVQTFAQEFFNAAIPGDQISCSITSGTYFPDGRILAVDSANRKLKLFGGDLKYVSHIKLNFTPKFVCCVDERLAAVTSGDGFVCLFNVTDGVKPAQKFNIDGCCYDIAANNCRLYIHVMQYSRHLILVMTTSGTIIRKVPLKYGIPDKMCISPDGKMIYYSRHTDVVRLDVEGRSQVTFGRGSMVDPTGIAVDRYGNVYCCGKRSKLLYTVSWNNLDQNLQMSWDLGLNKPLDICFNDRYDKLLVIEESTIRVKLLGLQR</sequence>
<dbReference type="PANTHER" id="PTHR24104">
    <property type="entry name" value="E3 UBIQUITIN-PROTEIN LIGASE NHLRC1-RELATED"/>
    <property type="match status" value="1"/>
</dbReference>
<name>A0AAE0S5J9_9BIVA</name>
<dbReference type="EMBL" id="JAEAOA010002240">
    <property type="protein sequence ID" value="KAK3585817.1"/>
    <property type="molecule type" value="Genomic_DNA"/>
</dbReference>
<dbReference type="AlphaFoldDB" id="A0AAE0S5J9"/>
<evidence type="ECO:0000256" key="1">
    <source>
        <dbReference type="SAM" id="Coils"/>
    </source>
</evidence>
<dbReference type="GO" id="GO:0008270">
    <property type="term" value="F:zinc ion binding"/>
    <property type="evidence" value="ECO:0007669"/>
    <property type="project" value="UniProtKB-KW"/>
</dbReference>
<dbReference type="GO" id="GO:0043161">
    <property type="term" value="P:proteasome-mediated ubiquitin-dependent protein catabolic process"/>
    <property type="evidence" value="ECO:0007669"/>
    <property type="project" value="TreeGrafter"/>
</dbReference>
<dbReference type="Proteomes" id="UP001195483">
    <property type="component" value="Unassembled WGS sequence"/>
</dbReference>
<dbReference type="PANTHER" id="PTHR24104:SF25">
    <property type="entry name" value="PROTEIN LIN-41"/>
    <property type="match status" value="1"/>
</dbReference>
<feature type="coiled-coil region" evidence="1">
    <location>
        <begin position="11"/>
        <end position="93"/>
    </location>
</feature>
<keyword evidence="1" id="KW-0175">Coiled coil</keyword>